<reference evidence="2" key="1">
    <citation type="submission" date="2024-07" db="EMBL/GenBank/DDBJ databases">
        <authorList>
            <person name="Kim Y.J."/>
            <person name="Jeong J.Y."/>
        </authorList>
    </citation>
    <scope>NUCLEOTIDE SEQUENCE</scope>
    <source>
        <strain evidence="2">GIHE-MW2</strain>
    </source>
</reference>
<protein>
    <submittedName>
        <fullName evidence="2">Type II toxin-antitoxin system HicB family antitoxin</fullName>
    </submittedName>
</protein>
<dbReference type="AlphaFoldDB" id="A0AAU8J9R0"/>
<dbReference type="RefSeq" id="WP_242049929.1">
    <property type="nucleotide sequence ID" value="NZ_CP159837.1"/>
</dbReference>
<sequence>MLKSRFSSILTFLDLMEKILNLQIEKLPEGVYLATSDELPGLVAQGRTITETLEIARDVARKLLEAKAERNQTDLLKPIGDRFNYPLVVGQ</sequence>
<dbReference type="EMBL" id="CP159837">
    <property type="protein sequence ID" value="XCM35870.1"/>
    <property type="molecule type" value="Genomic_DNA"/>
</dbReference>
<dbReference type="SUPFAM" id="SSF143100">
    <property type="entry name" value="TTHA1013/TTHA0281-like"/>
    <property type="match status" value="1"/>
</dbReference>
<evidence type="ECO:0000259" key="1">
    <source>
        <dbReference type="Pfam" id="PF08972"/>
    </source>
</evidence>
<name>A0AAU8J9R0_9CYAN</name>
<accession>A0AAU8J9R0</accession>
<dbReference type="Gene3D" id="3.30.160.250">
    <property type="match status" value="1"/>
</dbReference>
<dbReference type="InterPro" id="IPR015066">
    <property type="entry name" value="DUF1902"/>
</dbReference>
<dbReference type="Pfam" id="PF08972">
    <property type="entry name" value="DUF1902"/>
    <property type="match status" value="1"/>
</dbReference>
<dbReference type="InterPro" id="IPR035069">
    <property type="entry name" value="TTHA1013/TTHA0281-like"/>
</dbReference>
<feature type="domain" description="DUF1902" evidence="1">
    <location>
        <begin position="30"/>
        <end position="74"/>
    </location>
</feature>
<gene>
    <name evidence="2" type="ORF">ABWT76_004582</name>
</gene>
<proteinExistence type="predicted"/>
<evidence type="ECO:0000313" key="2">
    <source>
        <dbReference type="EMBL" id="XCM35870.1"/>
    </source>
</evidence>
<organism evidence="2">
    <name type="scientific">Planktothricoides raciborskii GIHE-MW2</name>
    <dbReference type="NCBI Taxonomy" id="2792601"/>
    <lineage>
        <taxon>Bacteria</taxon>
        <taxon>Bacillati</taxon>
        <taxon>Cyanobacteriota</taxon>
        <taxon>Cyanophyceae</taxon>
        <taxon>Oscillatoriophycideae</taxon>
        <taxon>Oscillatoriales</taxon>
        <taxon>Oscillatoriaceae</taxon>
        <taxon>Planktothricoides</taxon>
    </lineage>
</organism>